<dbReference type="InterPro" id="IPR051449">
    <property type="entry name" value="ABC-2_transporter_component"/>
</dbReference>
<dbReference type="PANTHER" id="PTHR30294:SF38">
    <property type="entry name" value="TRANSPORT PERMEASE PROTEIN"/>
    <property type="match status" value="1"/>
</dbReference>
<dbReference type="AlphaFoldDB" id="A0A179SQH0"/>
<comment type="caution">
    <text evidence="10">The sequence shown here is derived from an EMBL/GenBank/DDBJ whole genome shotgun (WGS) entry which is preliminary data.</text>
</comment>
<dbReference type="PROSITE" id="PS51012">
    <property type="entry name" value="ABC_TM2"/>
    <property type="match status" value="1"/>
</dbReference>
<evidence type="ECO:0000256" key="7">
    <source>
        <dbReference type="ARBA" id="ARBA00023136"/>
    </source>
</evidence>
<dbReference type="GO" id="GO:0140359">
    <property type="term" value="F:ABC-type transporter activity"/>
    <property type="evidence" value="ECO:0007669"/>
    <property type="project" value="InterPro"/>
</dbReference>
<dbReference type="InterPro" id="IPR047817">
    <property type="entry name" value="ABC2_TM_bact-type"/>
</dbReference>
<keyword evidence="3" id="KW-0813">Transport</keyword>
<keyword evidence="11" id="KW-1185">Reference proteome</keyword>
<feature type="transmembrane region" description="Helical" evidence="8">
    <location>
        <begin position="426"/>
        <end position="446"/>
    </location>
</feature>
<evidence type="ECO:0000313" key="10">
    <source>
        <dbReference type="EMBL" id="OAS83915.1"/>
    </source>
</evidence>
<accession>A0A179SQH0</accession>
<sequence>MQWWAIAKKDLRIMLKDPGAIVVLFMLPLMLMTIMSFALMPVFQGGEGEEITLPIVNLDQTNDSDKLIELLDATEGVKLTFAEEDGTEYTEGNAKQAVKDGEFPFALIIPEGFGSKIKNGEKLELVSYEDPAQANITSIIGRAIEGVAQAFEVEYIVSRMVDNQVADINQMVTDEIEQVELAYQDQIEALTTQLNQLTNNAAVPASVEVDSQEETAPDLTGMKEDLVNTASESLSNPSITIGTYSATEGEVIERPDAFQQNVPGYTVMYAFFIIMYAGRSFLNERNDGTFRRILAAPVDRWQLFMGKMIPNYLIGIVQVVVLFAFGHFVFDMSLGSSFTGLIVVTLSLVWASSCLGMLIAAVFKTDSQISGWSVLLALTLAALGGTMVPLFIMPDIMQNIALITPHAWALTGYQDILVRGLGFEHVLVNSIVLLGFGICFLLISLWKMNYVK</sequence>
<dbReference type="EMBL" id="LWSG01000034">
    <property type="protein sequence ID" value="OAS83915.1"/>
    <property type="molecule type" value="Genomic_DNA"/>
</dbReference>
<evidence type="ECO:0000256" key="2">
    <source>
        <dbReference type="ARBA" id="ARBA00007783"/>
    </source>
</evidence>
<evidence type="ECO:0000313" key="11">
    <source>
        <dbReference type="Proteomes" id="UP000078534"/>
    </source>
</evidence>
<feature type="transmembrane region" description="Helical" evidence="8">
    <location>
        <begin position="374"/>
        <end position="392"/>
    </location>
</feature>
<dbReference type="GO" id="GO:0005886">
    <property type="term" value="C:plasma membrane"/>
    <property type="evidence" value="ECO:0007669"/>
    <property type="project" value="UniProtKB-SubCell"/>
</dbReference>
<keyword evidence="6 8" id="KW-1133">Transmembrane helix</keyword>
<dbReference type="RefSeq" id="WP_066336489.1">
    <property type="nucleotide sequence ID" value="NZ_LWSG01000034.1"/>
</dbReference>
<dbReference type="InterPro" id="IPR013525">
    <property type="entry name" value="ABC2_TM"/>
</dbReference>
<dbReference type="Gene3D" id="3.40.1710.10">
    <property type="entry name" value="abc type-2 transporter like domain"/>
    <property type="match status" value="1"/>
</dbReference>
<evidence type="ECO:0000259" key="9">
    <source>
        <dbReference type="PROSITE" id="PS51012"/>
    </source>
</evidence>
<feature type="transmembrane region" description="Helical" evidence="8">
    <location>
        <begin position="342"/>
        <end position="362"/>
    </location>
</feature>
<feature type="transmembrane region" description="Helical" evidence="8">
    <location>
        <begin position="21"/>
        <end position="43"/>
    </location>
</feature>
<evidence type="ECO:0000256" key="4">
    <source>
        <dbReference type="ARBA" id="ARBA00022475"/>
    </source>
</evidence>
<protein>
    <recommendedName>
        <fullName evidence="9">ABC transmembrane type-2 domain-containing protein</fullName>
    </recommendedName>
</protein>
<dbReference type="Pfam" id="PF12698">
    <property type="entry name" value="ABC2_membrane_3"/>
    <property type="match status" value="1"/>
</dbReference>
<keyword evidence="4" id="KW-1003">Cell membrane</keyword>
<reference evidence="11" key="1">
    <citation type="submission" date="2016-04" db="EMBL/GenBank/DDBJ databases">
        <authorList>
            <person name="Lyu Z."/>
            <person name="Lyu W."/>
        </authorList>
    </citation>
    <scope>NUCLEOTIDE SEQUENCE [LARGE SCALE GENOMIC DNA]</scope>
    <source>
        <strain evidence="11">C44</strain>
    </source>
</reference>
<dbReference type="Proteomes" id="UP000078534">
    <property type="component" value="Unassembled WGS sequence"/>
</dbReference>
<keyword evidence="5 8" id="KW-0812">Transmembrane</keyword>
<feature type="domain" description="ABC transmembrane type-2" evidence="9">
    <location>
        <begin position="228"/>
        <end position="451"/>
    </location>
</feature>
<feature type="transmembrane region" description="Helical" evidence="8">
    <location>
        <begin position="262"/>
        <end position="282"/>
    </location>
</feature>
<dbReference type="STRING" id="152268.A6K24_07345"/>
<evidence type="ECO:0000256" key="6">
    <source>
        <dbReference type="ARBA" id="ARBA00022989"/>
    </source>
</evidence>
<evidence type="ECO:0000256" key="3">
    <source>
        <dbReference type="ARBA" id="ARBA00022448"/>
    </source>
</evidence>
<evidence type="ECO:0000256" key="8">
    <source>
        <dbReference type="SAM" id="Phobius"/>
    </source>
</evidence>
<dbReference type="OrthoDB" id="3078158at2"/>
<name>A0A179SQH0_9BACI</name>
<comment type="similarity">
    <text evidence="2">Belongs to the ABC-2 integral membrane protein family.</text>
</comment>
<keyword evidence="7 8" id="KW-0472">Membrane</keyword>
<evidence type="ECO:0000256" key="1">
    <source>
        <dbReference type="ARBA" id="ARBA00004651"/>
    </source>
</evidence>
<organism evidence="10 11">
    <name type="scientific">Metabacillus litoralis</name>
    <dbReference type="NCBI Taxonomy" id="152268"/>
    <lineage>
        <taxon>Bacteria</taxon>
        <taxon>Bacillati</taxon>
        <taxon>Bacillota</taxon>
        <taxon>Bacilli</taxon>
        <taxon>Bacillales</taxon>
        <taxon>Bacillaceae</taxon>
        <taxon>Metabacillus</taxon>
    </lineage>
</organism>
<dbReference type="PANTHER" id="PTHR30294">
    <property type="entry name" value="MEMBRANE COMPONENT OF ABC TRANSPORTER YHHJ-RELATED"/>
    <property type="match status" value="1"/>
</dbReference>
<feature type="transmembrane region" description="Helical" evidence="8">
    <location>
        <begin position="309"/>
        <end position="330"/>
    </location>
</feature>
<gene>
    <name evidence="10" type="ORF">A6K24_07345</name>
</gene>
<comment type="subcellular location">
    <subcellularLocation>
        <location evidence="1">Cell membrane</location>
        <topology evidence="1">Multi-pass membrane protein</topology>
    </subcellularLocation>
</comment>
<proteinExistence type="inferred from homology"/>
<evidence type="ECO:0000256" key="5">
    <source>
        <dbReference type="ARBA" id="ARBA00022692"/>
    </source>
</evidence>